<gene>
    <name evidence="1" type="ORF">METZ01_LOCUS285228</name>
</gene>
<proteinExistence type="predicted"/>
<reference evidence="1" key="1">
    <citation type="submission" date="2018-05" db="EMBL/GenBank/DDBJ databases">
        <authorList>
            <person name="Lanie J.A."/>
            <person name="Ng W.-L."/>
            <person name="Kazmierczak K.M."/>
            <person name="Andrzejewski T.M."/>
            <person name="Davidsen T.M."/>
            <person name="Wayne K.J."/>
            <person name="Tettelin H."/>
            <person name="Glass J.I."/>
            <person name="Rusch D."/>
            <person name="Podicherti R."/>
            <person name="Tsui H.-C.T."/>
            <person name="Winkler M.E."/>
        </authorList>
    </citation>
    <scope>NUCLEOTIDE SEQUENCE</scope>
</reference>
<sequence>DQDFPYNHEIKIFEGVFLRIIKNEYGIGSWNAFNKIIALASGLTTEDKLDDYRFLINSEKVFNYALDCEYRIKI</sequence>
<organism evidence="1">
    <name type="scientific">marine metagenome</name>
    <dbReference type="NCBI Taxonomy" id="408172"/>
    <lineage>
        <taxon>unclassified sequences</taxon>
        <taxon>metagenomes</taxon>
        <taxon>ecological metagenomes</taxon>
    </lineage>
</organism>
<accession>A0A382L622</accession>
<dbReference type="AlphaFoldDB" id="A0A382L622"/>
<name>A0A382L622_9ZZZZ</name>
<evidence type="ECO:0000313" key="1">
    <source>
        <dbReference type="EMBL" id="SVC32374.1"/>
    </source>
</evidence>
<dbReference type="EMBL" id="UINC01085127">
    <property type="protein sequence ID" value="SVC32374.1"/>
    <property type="molecule type" value="Genomic_DNA"/>
</dbReference>
<feature type="non-terminal residue" evidence="1">
    <location>
        <position position="1"/>
    </location>
</feature>
<protein>
    <submittedName>
        <fullName evidence="1">Uncharacterized protein</fullName>
    </submittedName>
</protein>